<dbReference type="InterPro" id="IPR052007">
    <property type="entry name" value="Bud4"/>
</dbReference>
<keyword evidence="1" id="KW-0132">Cell division</keyword>
<evidence type="ECO:0000259" key="4">
    <source>
        <dbReference type="PROSITE" id="PS50003"/>
    </source>
</evidence>
<feature type="compositionally biased region" description="Basic and acidic residues" evidence="3">
    <location>
        <begin position="210"/>
        <end position="227"/>
    </location>
</feature>
<feature type="region of interest" description="Disordered" evidence="3">
    <location>
        <begin position="514"/>
        <end position="545"/>
    </location>
</feature>
<feature type="compositionally biased region" description="Low complexity" evidence="3">
    <location>
        <begin position="434"/>
        <end position="447"/>
    </location>
</feature>
<dbReference type="PANTHER" id="PTHR36100">
    <property type="entry name" value="BUD SITE SELECTION PROTEIN 4"/>
    <property type="match status" value="1"/>
</dbReference>
<dbReference type="SUPFAM" id="SSF50729">
    <property type="entry name" value="PH domain-like"/>
    <property type="match status" value="1"/>
</dbReference>
<feature type="compositionally biased region" description="Polar residues" evidence="3">
    <location>
        <begin position="282"/>
        <end position="292"/>
    </location>
</feature>
<accession>A0ABR3AQ62</accession>
<feature type="region of interest" description="Disordered" evidence="3">
    <location>
        <begin position="77"/>
        <end position="129"/>
    </location>
</feature>
<dbReference type="Gene3D" id="2.30.29.30">
    <property type="entry name" value="Pleckstrin-homology domain (PH domain)/Phosphotyrosine-binding domain (PTB)"/>
    <property type="match status" value="1"/>
</dbReference>
<name>A0ABR3AQ62_PHYBL</name>
<comment type="caution">
    <text evidence="5">The sequence shown here is derived from an EMBL/GenBank/DDBJ whole genome shotgun (WGS) entry which is preliminary data.</text>
</comment>
<feature type="region of interest" description="Disordered" evidence="3">
    <location>
        <begin position="276"/>
        <end position="295"/>
    </location>
</feature>
<feature type="compositionally biased region" description="Basic and acidic residues" evidence="3">
    <location>
        <begin position="417"/>
        <end position="428"/>
    </location>
</feature>
<gene>
    <name evidence="5" type="ORF">J3Q64DRAFT_1269985</name>
</gene>
<proteinExistence type="predicted"/>
<sequence>MPLKKSTASERNIVPEYDPFPEKILPKQTDKNVSDIDNRTLVKNAVLDAFKQNMDFIDEDYLSDEDIVQDSTVADTRAVSDKGPLSTDSASRISTISNSMQSEPYPESLSRYNSTDLEPETKVKENALRQSENIYSSGISSTAPAAISTTFHEYNFEDEPAQQEPSISPLDKSLPSKDSLQADDITPRTNGEDTKRGLVVNSPSNIPVIIRKDDLSGGEKPDEEHYRISPADEIEKEKQRVSQTPSAEEMRRLSGSQRSHWSVGMNLWDTVIRRESLRGETNPRQSLATCSESDSEQWFDSQEEWMLEQAERRKSKRKSRAAAEGEAYISSDDDEEATWRPELASRAVAFEGKAAMIDKKEFVSKERLVDYDQVEEVAPKVSFDDVAQSIDSNSENNSNRRVSEDTIRENYVNRGPALEERAVVDDKGQFSSDGISVPSRGPSSSFSSHRRSMGDSLDTSPPHSPQKVSEEIFEREQQEHQQEHQQGHQKPQNQQGQQLEKVEEIQRGFGSVSVTTTAHLVTPLPKRKDPEEQVEGSTKLELGPDQAFDDPSNPHAHTLSGPILIQEKDGTPREAGMSMLVATSTPEVLPSSQQGKLYVRVNGAHNMLLPLPKEVTYVRCVVSDGRYEYMSRYEILGQQVLLDYECIVDTHPDMIVTVALHVRPDYHVKPRTGLSRWFTSIRKQKESLSGYVHPDDGAIGQTRFALPHMMHACYQKSYQSTFDCFNSWYCRSSRERQRQQQFGDEEDVLKVVGNLSIEMLYLPVSDPSLPVPRNLRECDLALKIRQWHGTCWRSGYLSTRPQGSKIWERRFYRLIGSQFIGYAYEEEEPWVPRERYDIADAVRLSAAVDQVIVTLEDIPEDGRLFQTETIWEDNRRGFFRLAFPDFHLDCVSDQVEESEEWVRALRSMIGRIPLRIPFTV</sequence>
<evidence type="ECO:0000256" key="2">
    <source>
        <dbReference type="ARBA" id="ARBA00023306"/>
    </source>
</evidence>
<feature type="compositionally biased region" description="Basic and acidic residues" evidence="3">
    <location>
        <begin position="468"/>
        <end position="486"/>
    </location>
</feature>
<organism evidence="5 6">
    <name type="scientific">Phycomyces blakesleeanus</name>
    <dbReference type="NCBI Taxonomy" id="4837"/>
    <lineage>
        <taxon>Eukaryota</taxon>
        <taxon>Fungi</taxon>
        <taxon>Fungi incertae sedis</taxon>
        <taxon>Mucoromycota</taxon>
        <taxon>Mucoromycotina</taxon>
        <taxon>Mucoromycetes</taxon>
        <taxon>Mucorales</taxon>
        <taxon>Phycomycetaceae</taxon>
        <taxon>Phycomyces</taxon>
    </lineage>
</organism>
<feature type="compositionally biased region" description="Low complexity" evidence="3">
    <location>
        <begin position="488"/>
        <end position="499"/>
    </location>
</feature>
<dbReference type="InterPro" id="IPR001849">
    <property type="entry name" value="PH_domain"/>
</dbReference>
<feature type="compositionally biased region" description="Basic and acidic residues" evidence="3">
    <location>
        <begin position="20"/>
        <end position="31"/>
    </location>
</feature>
<evidence type="ECO:0000313" key="6">
    <source>
        <dbReference type="Proteomes" id="UP001448207"/>
    </source>
</evidence>
<dbReference type="EMBL" id="JBCLYO010000023">
    <property type="protein sequence ID" value="KAL0079135.1"/>
    <property type="molecule type" value="Genomic_DNA"/>
</dbReference>
<evidence type="ECO:0000256" key="1">
    <source>
        <dbReference type="ARBA" id="ARBA00022618"/>
    </source>
</evidence>
<reference evidence="5 6" key="1">
    <citation type="submission" date="2024-04" db="EMBL/GenBank/DDBJ databases">
        <title>Symmetric and asymmetric DNA N6-adenine methylation regulates different biological responses in Mucorales.</title>
        <authorList>
            <consortium name="Lawrence Berkeley National Laboratory"/>
            <person name="Lax C."/>
            <person name="Mondo S.J."/>
            <person name="Osorio-Concepcion M."/>
            <person name="Muszewska A."/>
            <person name="Corrochano-Luque M."/>
            <person name="Gutierrez G."/>
            <person name="Riley R."/>
            <person name="Lipzen A."/>
            <person name="Guo J."/>
            <person name="Hundley H."/>
            <person name="Amirebrahimi M."/>
            <person name="Ng V."/>
            <person name="Lorenzo-Gutierrez D."/>
            <person name="Binder U."/>
            <person name="Yang J."/>
            <person name="Song Y."/>
            <person name="Canovas D."/>
            <person name="Navarro E."/>
            <person name="Freitag M."/>
            <person name="Gabaldon T."/>
            <person name="Grigoriev I.V."/>
            <person name="Corrochano L.M."/>
            <person name="Nicolas F.E."/>
            <person name="Garre V."/>
        </authorList>
    </citation>
    <scope>NUCLEOTIDE SEQUENCE [LARGE SCALE GENOMIC DNA]</scope>
    <source>
        <strain evidence="5 6">L51</strain>
    </source>
</reference>
<feature type="domain" description="PH" evidence="4">
    <location>
        <begin position="790"/>
        <end position="910"/>
    </location>
</feature>
<evidence type="ECO:0000256" key="3">
    <source>
        <dbReference type="SAM" id="MobiDB-lite"/>
    </source>
</evidence>
<dbReference type="PROSITE" id="PS50003">
    <property type="entry name" value="PH_DOMAIN"/>
    <property type="match status" value="1"/>
</dbReference>
<feature type="region of interest" description="Disordered" evidence="3">
    <location>
        <begin position="309"/>
        <end position="338"/>
    </location>
</feature>
<feature type="compositionally biased region" description="Polar residues" evidence="3">
    <location>
        <begin position="86"/>
        <end position="102"/>
    </location>
</feature>
<keyword evidence="6" id="KW-1185">Reference proteome</keyword>
<evidence type="ECO:0000313" key="5">
    <source>
        <dbReference type="EMBL" id="KAL0079135.1"/>
    </source>
</evidence>
<feature type="region of interest" description="Disordered" evidence="3">
    <location>
        <begin position="150"/>
        <end position="259"/>
    </location>
</feature>
<dbReference type="PANTHER" id="PTHR36100:SF1">
    <property type="entry name" value="BUD SITE SELECTION PROTEIN 4"/>
    <property type="match status" value="1"/>
</dbReference>
<feature type="region of interest" description="Disordered" evidence="3">
    <location>
        <begin position="380"/>
        <end position="500"/>
    </location>
</feature>
<protein>
    <recommendedName>
        <fullName evidence="4">PH domain-containing protein</fullName>
    </recommendedName>
</protein>
<dbReference type="InterPro" id="IPR011993">
    <property type="entry name" value="PH-like_dom_sf"/>
</dbReference>
<feature type="region of interest" description="Disordered" evidence="3">
    <location>
        <begin position="1"/>
        <end position="31"/>
    </location>
</feature>
<keyword evidence="2" id="KW-0131">Cell cycle</keyword>
<dbReference type="Proteomes" id="UP001448207">
    <property type="component" value="Unassembled WGS sequence"/>
</dbReference>